<keyword evidence="8" id="KW-1185">Reference proteome</keyword>
<feature type="active site" evidence="6">
    <location>
        <position position="72"/>
    </location>
</feature>
<dbReference type="InterPro" id="IPR001525">
    <property type="entry name" value="C5_MeTfrase"/>
</dbReference>
<gene>
    <name evidence="7" type="ORF">TR51_27345</name>
</gene>
<dbReference type="Pfam" id="PF00145">
    <property type="entry name" value="DNA_methylase"/>
    <property type="match status" value="2"/>
</dbReference>
<dbReference type="RefSeq" id="WP_043914898.1">
    <property type="nucleotide sequence ID" value="NZ_JXZB01000004.1"/>
</dbReference>
<dbReference type="Gene3D" id="3.40.50.150">
    <property type="entry name" value="Vaccinia Virus protein VP39"/>
    <property type="match status" value="1"/>
</dbReference>
<dbReference type="REBASE" id="112988">
    <property type="entry name" value="M.KgrN6ORF27345P"/>
</dbReference>
<dbReference type="PATRIC" id="fig|2064.6.peg.5806"/>
<accession>A0A0D0NU64</accession>
<evidence type="ECO:0000256" key="2">
    <source>
        <dbReference type="ARBA" id="ARBA00022603"/>
    </source>
</evidence>
<comment type="similarity">
    <text evidence="6">Belongs to the class I-like SAM-binding methyltransferase superfamily. C5-methyltransferase family.</text>
</comment>
<evidence type="ECO:0000313" key="8">
    <source>
        <dbReference type="Proteomes" id="UP000032066"/>
    </source>
</evidence>
<dbReference type="GO" id="GO:0032259">
    <property type="term" value="P:methylation"/>
    <property type="evidence" value="ECO:0007669"/>
    <property type="project" value="UniProtKB-KW"/>
</dbReference>
<dbReference type="PROSITE" id="PS00094">
    <property type="entry name" value="C5_MTASE_1"/>
    <property type="match status" value="1"/>
</dbReference>
<dbReference type="PANTHER" id="PTHR10629">
    <property type="entry name" value="CYTOSINE-SPECIFIC METHYLTRANSFERASE"/>
    <property type="match status" value="1"/>
</dbReference>
<evidence type="ECO:0000256" key="3">
    <source>
        <dbReference type="ARBA" id="ARBA00022679"/>
    </source>
</evidence>
<evidence type="ECO:0000256" key="6">
    <source>
        <dbReference type="PROSITE-ProRule" id="PRU01016"/>
    </source>
</evidence>
<evidence type="ECO:0000313" key="7">
    <source>
        <dbReference type="EMBL" id="KIQ62686.1"/>
    </source>
</evidence>
<organism evidence="7 8">
    <name type="scientific">Kitasatospora griseola</name>
    <name type="common">Streptomyces griseolosporeus</name>
    <dbReference type="NCBI Taxonomy" id="2064"/>
    <lineage>
        <taxon>Bacteria</taxon>
        <taxon>Bacillati</taxon>
        <taxon>Actinomycetota</taxon>
        <taxon>Actinomycetes</taxon>
        <taxon>Kitasatosporales</taxon>
        <taxon>Streptomycetaceae</taxon>
        <taxon>Kitasatospora</taxon>
    </lineage>
</organism>
<dbReference type="InterPro" id="IPR018117">
    <property type="entry name" value="C5_DNA_meth_AS"/>
</dbReference>
<dbReference type="Proteomes" id="UP000032066">
    <property type="component" value="Unassembled WGS sequence"/>
</dbReference>
<keyword evidence="5" id="KW-0680">Restriction system</keyword>
<protein>
    <recommendedName>
        <fullName evidence="1">DNA (cytosine-5-)-methyltransferase</fullName>
        <ecNumber evidence="1">2.1.1.37</ecNumber>
    </recommendedName>
</protein>
<evidence type="ECO:0000256" key="5">
    <source>
        <dbReference type="ARBA" id="ARBA00022747"/>
    </source>
</evidence>
<dbReference type="InterPro" id="IPR050390">
    <property type="entry name" value="C5-Methyltransferase"/>
</dbReference>
<comment type="caution">
    <text evidence="7">The sequence shown here is derived from an EMBL/GenBank/DDBJ whole genome shotgun (WGS) entry which is preliminary data.</text>
</comment>
<dbReference type="EC" id="2.1.1.37" evidence="1"/>
<reference evidence="7 8" key="1">
    <citation type="submission" date="2015-02" db="EMBL/GenBank/DDBJ databases">
        <title>Draft genome sequence of Kitasatospora griseola MF730-N6, a bafilomycin, terpentecin and satosporin producer.</title>
        <authorList>
            <person name="Arens J.C."/>
            <person name="Haltli B."/>
            <person name="Kerr R.G."/>
        </authorList>
    </citation>
    <scope>NUCLEOTIDE SEQUENCE [LARGE SCALE GENOMIC DNA]</scope>
    <source>
        <strain evidence="7 8">MF730-N6</strain>
    </source>
</reference>
<dbReference type="PANTHER" id="PTHR10629:SF52">
    <property type="entry name" value="DNA (CYTOSINE-5)-METHYLTRANSFERASE 1"/>
    <property type="match status" value="1"/>
</dbReference>
<evidence type="ECO:0000256" key="1">
    <source>
        <dbReference type="ARBA" id="ARBA00011975"/>
    </source>
</evidence>
<name>A0A0D0NU64_KITGR</name>
<dbReference type="EMBL" id="JXZB01000004">
    <property type="protein sequence ID" value="KIQ62686.1"/>
    <property type="molecule type" value="Genomic_DNA"/>
</dbReference>
<dbReference type="AlphaFoldDB" id="A0A0D0NU64"/>
<dbReference type="PROSITE" id="PS51679">
    <property type="entry name" value="SAM_MT_C5"/>
    <property type="match status" value="1"/>
</dbReference>
<dbReference type="PRINTS" id="PR00105">
    <property type="entry name" value="C5METTRFRASE"/>
</dbReference>
<keyword evidence="2 6" id="KW-0489">Methyltransferase</keyword>
<sequence length="362" mass="38767">MQRHIIDLFAGPGGWSEGLRRLGHTDTGIELDRSACATRAAAGHRTIRADVAAYPTAPLVGRVSGLIGSAPCETFSAAGLQAGVDDMSLCHQGLDDLAAGRDTRTALGAACSDPRSLLVVEPLRYALDIRPEWIALEEVPAVEPLFAHIARVLRTLGYSTWVGILNAADYGVPQTRRRAFLLASIARNVEPPTASHAKVPEPETLFGPGRASWVTMAEVLGFPPGIDVIARGNRTTAGGNVFSADCPSWALTERARSWVLVSRRDSPAWIAVHGSRRNRTMAELSPTITGEAHRWRWSNGGDEHLLAISEASVLQDFRPNYPWQGSRTKQFEQIGNAVPPGLAAAVLATVITPAVETLAVVA</sequence>
<dbReference type="Gene3D" id="3.90.120.10">
    <property type="entry name" value="DNA Methylase, subunit A, domain 2"/>
    <property type="match status" value="1"/>
</dbReference>
<dbReference type="OrthoDB" id="9813719at2"/>
<dbReference type="SUPFAM" id="SSF53335">
    <property type="entry name" value="S-adenosyl-L-methionine-dependent methyltransferases"/>
    <property type="match status" value="1"/>
</dbReference>
<keyword evidence="3 6" id="KW-0808">Transferase</keyword>
<keyword evidence="4 6" id="KW-0949">S-adenosyl-L-methionine</keyword>
<evidence type="ECO:0000256" key="4">
    <source>
        <dbReference type="ARBA" id="ARBA00022691"/>
    </source>
</evidence>
<dbReference type="GO" id="GO:0009307">
    <property type="term" value="P:DNA restriction-modification system"/>
    <property type="evidence" value="ECO:0007669"/>
    <property type="project" value="UniProtKB-KW"/>
</dbReference>
<proteinExistence type="inferred from homology"/>
<dbReference type="GO" id="GO:0003886">
    <property type="term" value="F:DNA (cytosine-5-)-methyltransferase activity"/>
    <property type="evidence" value="ECO:0007669"/>
    <property type="project" value="UniProtKB-EC"/>
</dbReference>
<dbReference type="STRING" id="2064.TR51_27345"/>
<dbReference type="InterPro" id="IPR029063">
    <property type="entry name" value="SAM-dependent_MTases_sf"/>
</dbReference>